<gene>
    <name evidence="2" type="ORF">O181_124202</name>
</gene>
<sequence length="100" mass="11383">MIPALEKEVPVASTSSKAAPEVSKDKLKGPQKKQKGPKNHKVKGKVKENWHRPDPQGYRMPKLEPSAMDSVLNMARNLMQFTSKKQERINSTFPHKSYKK</sequence>
<accession>A0A9Q3KP73</accession>
<feature type="compositionally biased region" description="Basic residues" evidence="1">
    <location>
        <begin position="29"/>
        <end position="44"/>
    </location>
</feature>
<proteinExistence type="predicted"/>
<name>A0A9Q3KP73_9BASI</name>
<organism evidence="2 3">
    <name type="scientific">Austropuccinia psidii MF-1</name>
    <dbReference type="NCBI Taxonomy" id="1389203"/>
    <lineage>
        <taxon>Eukaryota</taxon>
        <taxon>Fungi</taxon>
        <taxon>Dikarya</taxon>
        <taxon>Basidiomycota</taxon>
        <taxon>Pucciniomycotina</taxon>
        <taxon>Pucciniomycetes</taxon>
        <taxon>Pucciniales</taxon>
        <taxon>Sphaerophragmiaceae</taxon>
        <taxon>Austropuccinia</taxon>
    </lineage>
</organism>
<feature type="compositionally biased region" description="Basic and acidic residues" evidence="1">
    <location>
        <begin position="45"/>
        <end position="54"/>
    </location>
</feature>
<feature type="region of interest" description="Disordered" evidence="1">
    <location>
        <begin position="1"/>
        <end position="63"/>
    </location>
</feature>
<comment type="caution">
    <text evidence="2">The sequence shown here is derived from an EMBL/GenBank/DDBJ whole genome shotgun (WGS) entry which is preliminary data.</text>
</comment>
<evidence type="ECO:0000313" key="2">
    <source>
        <dbReference type="EMBL" id="MBW0584487.1"/>
    </source>
</evidence>
<evidence type="ECO:0000256" key="1">
    <source>
        <dbReference type="SAM" id="MobiDB-lite"/>
    </source>
</evidence>
<reference evidence="2" key="1">
    <citation type="submission" date="2021-03" db="EMBL/GenBank/DDBJ databases">
        <title>Draft genome sequence of rust myrtle Austropuccinia psidii MF-1, a brazilian biotype.</title>
        <authorList>
            <person name="Quecine M.C."/>
            <person name="Pachon D.M.R."/>
            <person name="Bonatelli M.L."/>
            <person name="Correr F.H."/>
            <person name="Franceschini L.M."/>
            <person name="Leite T.F."/>
            <person name="Margarido G.R.A."/>
            <person name="Almeida C.A."/>
            <person name="Ferrarezi J.A."/>
            <person name="Labate C.A."/>
        </authorList>
    </citation>
    <scope>NUCLEOTIDE SEQUENCE</scope>
    <source>
        <strain evidence="2">MF-1</strain>
    </source>
</reference>
<keyword evidence="3" id="KW-1185">Reference proteome</keyword>
<dbReference type="EMBL" id="AVOT02118124">
    <property type="protein sequence ID" value="MBW0584487.1"/>
    <property type="molecule type" value="Genomic_DNA"/>
</dbReference>
<dbReference type="Proteomes" id="UP000765509">
    <property type="component" value="Unassembled WGS sequence"/>
</dbReference>
<protein>
    <submittedName>
        <fullName evidence="2">Uncharacterized protein</fullName>
    </submittedName>
</protein>
<dbReference type="AlphaFoldDB" id="A0A9Q3KP73"/>
<evidence type="ECO:0000313" key="3">
    <source>
        <dbReference type="Proteomes" id="UP000765509"/>
    </source>
</evidence>